<evidence type="ECO:0000313" key="1">
    <source>
        <dbReference type="EMBL" id="MDK2126822.1"/>
    </source>
</evidence>
<organism evidence="1 2">
    <name type="scientific">Parachitinimonas caeni</name>
    <dbReference type="NCBI Taxonomy" id="3031301"/>
    <lineage>
        <taxon>Bacteria</taxon>
        <taxon>Pseudomonadati</taxon>
        <taxon>Pseudomonadota</taxon>
        <taxon>Betaproteobacteria</taxon>
        <taxon>Neisseriales</taxon>
        <taxon>Chitinibacteraceae</taxon>
        <taxon>Parachitinimonas</taxon>
    </lineage>
</organism>
<name>A0ABT7E7D1_9NEIS</name>
<keyword evidence="2" id="KW-1185">Reference proteome</keyword>
<proteinExistence type="predicted"/>
<dbReference type="SUPFAM" id="SSF89260">
    <property type="entry name" value="Collagen-binding domain"/>
    <property type="match status" value="1"/>
</dbReference>
<dbReference type="Gene3D" id="3.40.390.10">
    <property type="entry name" value="Collagenase (Catalytic Domain)"/>
    <property type="match status" value="1"/>
</dbReference>
<sequence>MKLNITVMASALLWVGQPVLAESLLLKVQQQNNAVAPGFQLLHAQKGSFAAKPAQQDADENDLLIVGRDHRGRELFRTTVRDPGVIHAESFNPKTGAIESVRSIRQEQSQFEVSVPAHADLGRVEIIKPVATRRGVMSDSSAPTFAFDVAEIEQQLKRSADQPMMDSPATSTMLVNTGPSSGRFDIILVGDGYTAAEQGKWAQVAKSIADGIMADPMFAAHKGGINIRRVDIASAQSGVTELDTGVRRDTAYNMTLGCYNIQRLACVDYNRVHQIIDPITSPDGRDLVVAVANSSRYGGGGGPMASLTAHPSSIEVALHEIGHTAFKLADEYDYGTCDTSYEPSEVNATLQTSRSAIKWASLIPGNVSLPTRPGSVANGTIGLFAGSRYCASGMYRPTENSKMRNLGQPWHAVNEARIKAVFAQYYKPDTGGEGNGEVRLTGNLGYSGSWNNLPAKVHRSNKGGQFKLKLSGPANADFELALYKWTGKAWTAVATSTGPTSTEAINYNGTAGDYYIEVKSYSGQGAYSVTYQFPA</sequence>
<comment type="caution">
    <text evidence="1">The sequence shown here is derived from an EMBL/GenBank/DDBJ whole genome shotgun (WGS) entry which is preliminary data.</text>
</comment>
<evidence type="ECO:0000313" key="2">
    <source>
        <dbReference type="Proteomes" id="UP001172778"/>
    </source>
</evidence>
<dbReference type="EMBL" id="JARRAF010000053">
    <property type="protein sequence ID" value="MDK2126822.1"/>
    <property type="molecule type" value="Genomic_DNA"/>
</dbReference>
<dbReference type="Gene3D" id="2.60.120.380">
    <property type="match status" value="1"/>
</dbReference>
<dbReference type="InterPro" id="IPR024079">
    <property type="entry name" value="MetalloPept_cat_dom_sf"/>
</dbReference>
<reference evidence="1" key="1">
    <citation type="submission" date="2023-03" db="EMBL/GenBank/DDBJ databases">
        <title>Chitinimonas shenzhenensis gen. nov., sp. nov., a novel member of family Burkholderiaceae isolated from activated sludge collected in Shen Zhen, China.</title>
        <authorList>
            <person name="Wang X."/>
        </authorList>
    </citation>
    <scope>NUCLEOTIDE SEQUENCE</scope>
    <source>
        <strain evidence="1">DQS-5</strain>
    </source>
</reference>
<accession>A0ABT7E7D1</accession>
<dbReference type="RefSeq" id="WP_284103144.1">
    <property type="nucleotide sequence ID" value="NZ_JARRAF010000053.1"/>
</dbReference>
<gene>
    <name evidence="1" type="ORF">PZA18_22510</name>
</gene>
<dbReference type="Pfam" id="PF09471">
    <property type="entry name" value="Peptidase_M64"/>
    <property type="match status" value="1"/>
</dbReference>
<dbReference type="InterPro" id="IPR019026">
    <property type="entry name" value="Peptidase_M64_IgA"/>
</dbReference>
<protein>
    <submittedName>
        <fullName evidence="1">M64 family metallopeptidase</fullName>
    </submittedName>
</protein>
<dbReference type="Proteomes" id="UP001172778">
    <property type="component" value="Unassembled WGS sequence"/>
</dbReference>